<sequence>MKIKTLKLKNFRYFPDYEIEFHPKCNVLAGMNGKSATLDALSIALNQYLVELNCAKKNPINVEDVYCTATLVGGRIKSERHFPSIIC</sequence>
<dbReference type="GO" id="GO:0005524">
    <property type="term" value="F:ATP binding"/>
    <property type="evidence" value="ECO:0007669"/>
    <property type="project" value="UniProtKB-KW"/>
</dbReference>
<protein>
    <submittedName>
        <fullName evidence="2">ATP-binding protein</fullName>
    </submittedName>
</protein>
<keyword evidence="2" id="KW-0547">Nucleotide-binding</keyword>
<gene>
    <name evidence="2" type="ORF">KQI75_02165</name>
</gene>
<organism evidence="2 3">
    <name type="scientific">Butyricicoccus intestinisimiae</name>
    <dbReference type="NCBI Taxonomy" id="2841509"/>
    <lineage>
        <taxon>Bacteria</taxon>
        <taxon>Bacillati</taxon>
        <taxon>Bacillota</taxon>
        <taxon>Clostridia</taxon>
        <taxon>Eubacteriales</taxon>
        <taxon>Butyricicoccaceae</taxon>
        <taxon>Butyricicoccus</taxon>
    </lineage>
</organism>
<dbReference type="Pfam" id="PF13175">
    <property type="entry name" value="AAA_15"/>
    <property type="match status" value="1"/>
</dbReference>
<proteinExistence type="predicted"/>
<accession>A0ABS6EQC2</accession>
<dbReference type="InterPro" id="IPR041685">
    <property type="entry name" value="AAA_GajA/Old/RecF-like"/>
</dbReference>
<evidence type="ECO:0000259" key="1">
    <source>
        <dbReference type="Pfam" id="PF13175"/>
    </source>
</evidence>
<dbReference type="RefSeq" id="WP_216469036.1">
    <property type="nucleotide sequence ID" value="NZ_JAHLQI010000001.1"/>
</dbReference>
<name>A0ABS6EQC2_9FIRM</name>
<dbReference type="Proteomes" id="UP000783588">
    <property type="component" value="Unassembled WGS sequence"/>
</dbReference>
<keyword evidence="2" id="KW-0067">ATP-binding</keyword>
<feature type="domain" description="Endonuclease GajA/Old nuclease/RecF-like AAA" evidence="1">
    <location>
        <begin position="1"/>
        <end position="57"/>
    </location>
</feature>
<evidence type="ECO:0000313" key="2">
    <source>
        <dbReference type="EMBL" id="MBU5489442.1"/>
    </source>
</evidence>
<evidence type="ECO:0000313" key="3">
    <source>
        <dbReference type="Proteomes" id="UP000783588"/>
    </source>
</evidence>
<comment type="caution">
    <text evidence="2">The sequence shown here is derived from an EMBL/GenBank/DDBJ whole genome shotgun (WGS) entry which is preliminary data.</text>
</comment>
<reference evidence="2 3" key="1">
    <citation type="submission" date="2021-06" db="EMBL/GenBank/DDBJ databases">
        <authorList>
            <person name="Sun Q."/>
            <person name="Li D."/>
        </authorList>
    </citation>
    <scope>NUCLEOTIDE SEQUENCE [LARGE SCALE GENOMIC DNA]</scope>
    <source>
        <strain evidence="2 3">MSJd-7</strain>
    </source>
</reference>
<keyword evidence="3" id="KW-1185">Reference proteome</keyword>
<dbReference type="EMBL" id="JAHLQI010000001">
    <property type="protein sequence ID" value="MBU5489442.1"/>
    <property type="molecule type" value="Genomic_DNA"/>
</dbReference>